<reference evidence="2" key="1">
    <citation type="submission" date="2017-01" db="EMBL/GenBank/DDBJ databases">
        <title>Genetic analysis of capsular polysaccharide synthesis gene clusters from non-serotypeable of Streptococcus suis.</title>
        <authorList>
            <person name="Qiu X."/>
            <person name="Zheng H."/>
        </authorList>
    </citation>
    <scope>NUCLEOTIDE SEQUENCE</scope>
    <source>
        <strain evidence="2">1644050</strain>
    </source>
</reference>
<evidence type="ECO:0000256" key="1">
    <source>
        <dbReference type="SAM" id="Phobius"/>
    </source>
</evidence>
<protein>
    <submittedName>
        <fullName evidence="2">Nodulation acetyltransferase protein</fullName>
    </submittedName>
</protein>
<feature type="transmembrane region" description="Helical" evidence="1">
    <location>
        <begin position="70"/>
        <end position="93"/>
    </location>
</feature>
<feature type="transmembrane region" description="Helical" evidence="1">
    <location>
        <begin position="105"/>
        <end position="131"/>
    </location>
</feature>
<keyword evidence="1" id="KW-1133">Transmembrane helix</keyword>
<dbReference type="AlphaFoldDB" id="A0A1P8VS60"/>
<sequence>MPLFILISGYVNKYSKPLTSGKVYGKFVCKKTFAYLIPWIIWTFLIRGLIFEQTLYLNVKYILFHMDTGYWFLVSLWTMVMIYGLSQFISELICSGKNKFTKLMVFTLGYVIGMAILASIGFAMGLSFFSIKLTLY</sequence>
<organism evidence="2">
    <name type="scientific">Streptococcus suis</name>
    <dbReference type="NCBI Taxonomy" id="1307"/>
    <lineage>
        <taxon>Bacteria</taxon>
        <taxon>Bacillati</taxon>
        <taxon>Bacillota</taxon>
        <taxon>Bacilli</taxon>
        <taxon>Lactobacillales</taxon>
        <taxon>Streptococcaceae</taxon>
        <taxon>Streptococcus</taxon>
    </lineage>
</organism>
<dbReference type="GO" id="GO:0016740">
    <property type="term" value="F:transferase activity"/>
    <property type="evidence" value="ECO:0007669"/>
    <property type="project" value="UniProtKB-KW"/>
</dbReference>
<accession>A0A1P8VS60</accession>
<keyword evidence="2" id="KW-0808">Transferase</keyword>
<gene>
    <name evidence="2" type="primary">cpsL</name>
    <name evidence="2" type="ORF">1644050.seq-orf12</name>
</gene>
<feature type="transmembrane region" description="Helical" evidence="1">
    <location>
        <begin position="32"/>
        <end position="50"/>
    </location>
</feature>
<name>A0A1P8VS60_STRSU</name>
<keyword evidence="1" id="KW-0472">Membrane</keyword>
<keyword evidence="1" id="KW-0812">Transmembrane</keyword>
<proteinExistence type="predicted"/>
<evidence type="ECO:0000313" key="2">
    <source>
        <dbReference type="EMBL" id="APZ79457.1"/>
    </source>
</evidence>
<dbReference type="EMBL" id="KX870073">
    <property type="protein sequence ID" value="APZ79457.1"/>
    <property type="molecule type" value="Genomic_DNA"/>
</dbReference>